<feature type="domain" description="RNase H type-1" evidence="1">
    <location>
        <begin position="9"/>
        <end position="75"/>
    </location>
</feature>
<accession>A0A7J6XCP2</accession>
<evidence type="ECO:0000313" key="3">
    <source>
        <dbReference type="Proteomes" id="UP000554482"/>
    </source>
</evidence>
<sequence>MDISFRSPDSSIGIGYITRTDSGNFIFAGIETSHATSTKEGECRGLQAAVRAGLQQQLKRVMFETDSKNAAVYLAGHDVNISWTSSIHS</sequence>
<gene>
    <name evidence="2" type="ORF">FRX31_002862</name>
</gene>
<dbReference type="InterPro" id="IPR002156">
    <property type="entry name" value="RNaseH_domain"/>
</dbReference>
<evidence type="ECO:0000313" key="2">
    <source>
        <dbReference type="EMBL" id="KAF5207551.1"/>
    </source>
</evidence>
<comment type="caution">
    <text evidence="2">The sequence shown here is derived from an EMBL/GenBank/DDBJ whole genome shotgun (WGS) entry which is preliminary data.</text>
</comment>
<dbReference type="GO" id="GO:0003676">
    <property type="term" value="F:nucleic acid binding"/>
    <property type="evidence" value="ECO:0007669"/>
    <property type="project" value="InterPro"/>
</dbReference>
<organism evidence="2 3">
    <name type="scientific">Thalictrum thalictroides</name>
    <name type="common">Rue-anemone</name>
    <name type="synonym">Anemone thalictroides</name>
    <dbReference type="NCBI Taxonomy" id="46969"/>
    <lineage>
        <taxon>Eukaryota</taxon>
        <taxon>Viridiplantae</taxon>
        <taxon>Streptophyta</taxon>
        <taxon>Embryophyta</taxon>
        <taxon>Tracheophyta</taxon>
        <taxon>Spermatophyta</taxon>
        <taxon>Magnoliopsida</taxon>
        <taxon>Ranunculales</taxon>
        <taxon>Ranunculaceae</taxon>
        <taxon>Thalictroideae</taxon>
        <taxon>Thalictrum</taxon>
    </lineage>
</organism>
<proteinExistence type="predicted"/>
<keyword evidence="3" id="KW-1185">Reference proteome</keyword>
<reference evidence="2 3" key="1">
    <citation type="submission" date="2020-06" db="EMBL/GenBank/DDBJ databases">
        <title>Transcriptomic and genomic resources for Thalictrum thalictroides and T. hernandezii: Facilitating candidate gene discovery in an emerging model plant lineage.</title>
        <authorList>
            <person name="Arias T."/>
            <person name="Riano-Pachon D.M."/>
            <person name="Di Stilio V.S."/>
        </authorList>
    </citation>
    <scope>NUCLEOTIDE SEQUENCE [LARGE SCALE GENOMIC DNA]</scope>
    <source>
        <strain evidence="3">cv. WT478/WT964</strain>
        <tissue evidence="2">Leaves</tissue>
    </source>
</reference>
<evidence type="ECO:0000259" key="1">
    <source>
        <dbReference type="Pfam" id="PF13456"/>
    </source>
</evidence>
<dbReference type="Proteomes" id="UP000554482">
    <property type="component" value="Unassembled WGS sequence"/>
</dbReference>
<dbReference type="Gene3D" id="3.30.420.10">
    <property type="entry name" value="Ribonuclease H-like superfamily/Ribonuclease H"/>
    <property type="match status" value="1"/>
</dbReference>
<dbReference type="EMBL" id="JABWDY010001270">
    <property type="protein sequence ID" value="KAF5207551.1"/>
    <property type="molecule type" value="Genomic_DNA"/>
</dbReference>
<protein>
    <recommendedName>
        <fullName evidence="1">RNase H type-1 domain-containing protein</fullName>
    </recommendedName>
</protein>
<dbReference type="Pfam" id="PF13456">
    <property type="entry name" value="RVT_3"/>
    <property type="match status" value="1"/>
</dbReference>
<dbReference type="InterPro" id="IPR036397">
    <property type="entry name" value="RNaseH_sf"/>
</dbReference>
<name>A0A7J6XCP2_THATH</name>
<dbReference type="AlphaFoldDB" id="A0A7J6XCP2"/>
<dbReference type="GO" id="GO:0004523">
    <property type="term" value="F:RNA-DNA hybrid ribonuclease activity"/>
    <property type="evidence" value="ECO:0007669"/>
    <property type="project" value="InterPro"/>
</dbReference>